<dbReference type="HOGENOM" id="CLU_029252_0_0_7"/>
<dbReference type="AlphaFoldDB" id="Q6AKU0"/>
<sequence>MTISRLKLNRFLVIHEQQAIYDETFHEGINVIRGEHSVGKSTLFDLIYYVLGGDLKKEEWRYPTNECTEVRAEIEINKKTITLAREILAGKKPKIRMFDGCYGKALKNYGNWLNFGSVRSDNKASFSEMMFDLFGWGQHKTESFNNLTMHQILRLSYLSQSSKTTSIFREEIDKRGDSGSTRKAIAEFLLGLDDLTSYDKRQTKGKKQIELAIFEANRDSIKKILGDDSATTFKDIETLINSKKYIIFDLIEEKNNKLSHTDSNSNHAIVLKREEIITTISYYTKLISLSFNKIELIQREISDCDLFSKSLEFRIKSLDESEKTYKSLGNISFNYCPSCFSQLDTVVAHNQCKLCKKILPDYDLTEKYTETLAELKYQQKQNTNTINKLQVELQNNENEYIKNNEKVMLLQNELSNISTHSNERELIISNYTKRISNVESGIIELNKKIPLIRNLEKYNRSISIITKEISKLVEEIDSLSELSKIRNRSVLNSLGETASGFLENGTGNEEDFKIATQKTVEIDFEKDRWLLGGRISFSESSNAEKKSALHISFLLQSLKDKQTRYPLFSIMDFECADLNEERSKKIQNNILNLLKDKEGFQLLITSSKISQELNIEEYGVGRYYGKNDYLFKI</sequence>
<dbReference type="SUPFAM" id="SSF52540">
    <property type="entry name" value="P-loop containing nucleoside triphosphate hydrolases"/>
    <property type="match status" value="1"/>
</dbReference>
<dbReference type="RefSeq" id="WP_011189547.1">
    <property type="nucleotide sequence ID" value="NC_006138.1"/>
</dbReference>
<dbReference type="OrthoDB" id="8107482at2"/>
<dbReference type="STRING" id="177439.DP2306"/>
<protein>
    <recommendedName>
        <fullName evidence="4">Rad50/SbcC-type AAA domain-containing protein</fullName>
    </recommendedName>
</protein>
<dbReference type="KEGG" id="dps:DP2306"/>
<evidence type="ECO:0000313" key="3">
    <source>
        <dbReference type="Proteomes" id="UP000000602"/>
    </source>
</evidence>
<feature type="coiled-coil region" evidence="1">
    <location>
        <begin position="379"/>
        <end position="413"/>
    </location>
</feature>
<dbReference type="eggNOG" id="COG0497">
    <property type="taxonomic scope" value="Bacteria"/>
</dbReference>
<reference evidence="3" key="1">
    <citation type="journal article" date="2004" name="Environ. Microbiol.">
        <title>The genome of Desulfotalea psychrophila, a sulfate-reducing bacterium from permanently cold Arctic sediments.</title>
        <authorList>
            <person name="Rabus R."/>
            <person name="Ruepp A."/>
            <person name="Frickey T."/>
            <person name="Rattei T."/>
            <person name="Fartmann B."/>
            <person name="Stark M."/>
            <person name="Bauer M."/>
            <person name="Zibat A."/>
            <person name="Lombardot T."/>
            <person name="Becker I."/>
            <person name="Amann J."/>
            <person name="Gellner K."/>
            <person name="Teeling H."/>
            <person name="Leuschner W.D."/>
            <person name="Gloeckner F.-O."/>
            <person name="Lupas A.N."/>
            <person name="Amann R."/>
            <person name="Klenk H.-P."/>
        </authorList>
    </citation>
    <scope>NUCLEOTIDE SEQUENCE [LARGE SCALE GENOMIC DNA]</scope>
    <source>
        <strain evidence="3">DSM 12343 / LSv54</strain>
    </source>
</reference>
<evidence type="ECO:0008006" key="4">
    <source>
        <dbReference type="Google" id="ProtNLM"/>
    </source>
</evidence>
<name>Q6AKU0_DESPS</name>
<evidence type="ECO:0000313" key="2">
    <source>
        <dbReference type="EMBL" id="CAG37035.1"/>
    </source>
</evidence>
<dbReference type="Proteomes" id="UP000000602">
    <property type="component" value="Chromosome"/>
</dbReference>
<dbReference type="Gene3D" id="3.40.50.300">
    <property type="entry name" value="P-loop containing nucleotide triphosphate hydrolases"/>
    <property type="match status" value="1"/>
</dbReference>
<organism evidence="2 3">
    <name type="scientific">Desulfotalea psychrophila (strain LSv54 / DSM 12343)</name>
    <dbReference type="NCBI Taxonomy" id="177439"/>
    <lineage>
        <taxon>Bacteria</taxon>
        <taxon>Pseudomonadati</taxon>
        <taxon>Thermodesulfobacteriota</taxon>
        <taxon>Desulfobulbia</taxon>
        <taxon>Desulfobulbales</taxon>
        <taxon>Desulfocapsaceae</taxon>
        <taxon>Desulfotalea</taxon>
    </lineage>
</organism>
<accession>Q6AKU0</accession>
<keyword evidence="3" id="KW-1185">Reference proteome</keyword>
<dbReference type="EMBL" id="CR522870">
    <property type="protein sequence ID" value="CAG37035.1"/>
    <property type="molecule type" value="Genomic_DNA"/>
</dbReference>
<proteinExistence type="predicted"/>
<gene>
    <name evidence="2" type="ordered locus">DP2306</name>
</gene>
<keyword evidence="1" id="KW-0175">Coiled coil</keyword>
<evidence type="ECO:0000256" key="1">
    <source>
        <dbReference type="SAM" id="Coils"/>
    </source>
</evidence>
<dbReference type="InterPro" id="IPR027417">
    <property type="entry name" value="P-loop_NTPase"/>
</dbReference>